<dbReference type="EMBL" id="SMZT01000002">
    <property type="protein sequence ID" value="TDL44668.1"/>
    <property type="molecule type" value="Genomic_DNA"/>
</dbReference>
<feature type="domain" description="RES" evidence="2">
    <location>
        <begin position="218"/>
        <end position="382"/>
    </location>
</feature>
<organism evidence="3 4">
    <name type="scientific">Kocuria rosea</name>
    <name type="common">Deinococcus erythromyxa</name>
    <name type="synonym">Micrococcus rubens</name>
    <dbReference type="NCBI Taxonomy" id="1275"/>
    <lineage>
        <taxon>Bacteria</taxon>
        <taxon>Bacillati</taxon>
        <taxon>Actinomycetota</taxon>
        <taxon>Actinomycetes</taxon>
        <taxon>Micrococcales</taxon>
        <taxon>Micrococcaceae</taxon>
        <taxon>Kocuria</taxon>
    </lineage>
</organism>
<dbReference type="RefSeq" id="WP_133409746.1">
    <property type="nucleotide sequence ID" value="NZ_SMZT01000002.1"/>
</dbReference>
<dbReference type="Pfam" id="PF08808">
    <property type="entry name" value="RES"/>
    <property type="match status" value="1"/>
</dbReference>
<dbReference type="Pfam" id="PF18870">
    <property type="entry name" value="HEPN_RES_NTD1"/>
    <property type="match status" value="1"/>
</dbReference>
<dbReference type="SMART" id="SM00953">
    <property type="entry name" value="RES"/>
    <property type="match status" value="1"/>
</dbReference>
<sequence length="426" mass="47206">MGLAKKQQMCEWEQGWSSVAKSVCDDCLTEPVLAAAVQGAVDAYACDYCDRRSEESIAAPVDVVLDAIVRGLRVEYGDPNDEGALWVSKDGGYQVPTYDTGDLLWDFGVTENDDLHADLSSAIGRTWCQRGPYRPTDHEALSWGWERFREHVTRRARYTFLLRTPGSEEQRDWGEIPPEDMPQALAQTIQSGGLTRVIPAGTRWVRVRPHESTESPRSAKELGSSPSKWAKTNRMSAAGISAFYGASTQAGALAEVAGYAEPGAYATVGTWKTTRPMLVVDLVELPVIPSLFDPERRHLRQALSFLHGFAADVARPARPDDYQNLDYVPTQVIAEYLHQLLRDSEGRPVMGVLWRSSKDPSVTDCVLFVGNDGCVEQGSERHGEVDASWLALIPGTQRRGRFAHTPRWVEDRPEAETWSAPPPPPL</sequence>
<feature type="region of interest" description="Disordered" evidence="1">
    <location>
        <begin position="406"/>
        <end position="426"/>
    </location>
</feature>
<feature type="compositionally biased region" description="Basic and acidic residues" evidence="1">
    <location>
        <begin position="208"/>
        <end position="220"/>
    </location>
</feature>
<dbReference type="InterPro" id="IPR041206">
    <property type="entry name" value="HEPN/RES_NTD1"/>
</dbReference>
<dbReference type="AlphaFoldDB" id="A0A4R5YJK2"/>
<proteinExistence type="predicted"/>
<dbReference type="GeneID" id="64347013"/>
<feature type="region of interest" description="Disordered" evidence="1">
    <location>
        <begin position="208"/>
        <end position="228"/>
    </location>
</feature>
<evidence type="ECO:0000313" key="3">
    <source>
        <dbReference type="EMBL" id="TDL44668.1"/>
    </source>
</evidence>
<evidence type="ECO:0000256" key="1">
    <source>
        <dbReference type="SAM" id="MobiDB-lite"/>
    </source>
</evidence>
<name>A0A4R5YJK2_KOCRO</name>
<dbReference type="Proteomes" id="UP000295163">
    <property type="component" value="Unassembled WGS sequence"/>
</dbReference>
<accession>A0A4R5YJK2</accession>
<protein>
    <submittedName>
        <fullName evidence="3">RES domain-containing protein</fullName>
    </submittedName>
</protein>
<evidence type="ECO:0000259" key="2">
    <source>
        <dbReference type="SMART" id="SM00953"/>
    </source>
</evidence>
<gene>
    <name evidence="3" type="ORF">E2R59_06275</name>
</gene>
<comment type="caution">
    <text evidence="3">The sequence shown here is derived from an EMBL/GenBank/DDBJ whole genome shotgun (WGS) entry which is preliminary data.</text>
</comment>
<reference evidence="3 4" key="1">
    <citation type="submission" date="2019-03" db="EMBL/GenBank/DDBJ databases">
        <title>Genome Sequencing and Assembly of Various Microbes Isolated from Partially Reclaimed Soil and Acid Mine Drainage (AMD) Site.</title>
        <authorList>
            <person name="Steinbock B."/>
            <person name="Bechtold R."/>
            <person name="Sevigny J.L."/>
            <person name="Thomas D."/>
            <person name="Cuthill L.R."/>
            <person name="Aveiro Johannsen E.J."/>
            <person name="Thomas K."/>
            <person name="Ghosh A."/>
        </authorList>
    </citation>
    <scope>NUCLEOTIDE SEQUENCE [LARGE SCALE GENOMIC DNA]</scope>
    <source>
        <strain evidence="3 4">S-A3</strain>
    </source>
</reference>
<dbReference type="InterPro" id="IPR014914">
    <property type="entry name" value="RES_dom"/>
</dbReference>
<evidence type="ECO:0000313" key="4">
    <source>
        <dbReference type="Proteomes" id="UP000295163"/>
    </source>
</evidence>